<keyword evidence="4" id="KW-1185">Reference proteome</keyword>
<evidence type="ECO:0000313" key="4">
    <source>
        <dbReference type="Proteomes" id="UP000054314"/>
    </source>
</evidence>
<evidence type="ECO:0000313" key="3">
    <source>
        <dbReference type="EMBL" id="KGM14040.1"/>
    </source>
</evidence>
<name>A0A0A0C1G9_9CELL</name>
<feature type="region of interest" description="Disordered" evidence="1">
    <location>
        <begin position="1"/>
        <end position="37"/>
    </location>
</feature>
<dbReference type="AlphaFoldDB" id="A0A0A0C1G9"/>
<accession>A0A0A0C1G9</accession>
<dbReference type="Proteomes" id="UP000054314">
    <property type="component" value="Unassembled WGS sequence"/>
</dbReference>
<feature type="transmembrane region" description="Helical" evidence="2">
    <location>
        <begin position="70"/>
        <end position="95"/>
    </location>
</feature>
<keyword evidence="2" id="KW-1133">Transmembrane helix</keyword>
<feature type="transmembrane region" description="Helical" evidence="2">
    <location>
        <begin position="116"/>
        <end position="136"/>
    </location>
</feature>
<feature type="transmembrane region" description="Helical" evidence="2">
    <location>
        <begin position="46"/>
        <end position="64"/>
    </location>
</feature>
<organism evidence="3 4">
    <name type="scientific">Cellulomonas bogoriensis 69B4 = DSM 16987</name>
    <dbReference type="NCBI Taxonomy" id="1386082"/>
    <lineage>
        <taxon>Bacteria</taxon>
        <taxon>Bacillati</taxon>
        <taxon>Actinomycetota</taxon>
        <taxon>Actinomycetes</taxon>
        <taxon>Micrococcales</taxon>
        <taxon>Cellulomonadaceae</taxon>
        <taxon>Cellulomonas</taxon>
    </lineage>
</organism>
<evidence type="ECO:0000256" key="1">
    <source>
        <dbReference type="SAM" id="MobiDB-lite"/>
    </source>
</evidence>
<sequence>MTMSSRRQDLGSWLQGTPAGPSAGRAPGIDLPESGPGSRAGLGRRVVALLVDWGLSLAISAAFLEGHPMGTLGVFALTTVVLVSTLGHTIGHRLLGLTVARVRDTADRPDRAPAPGLVPGLMRTFLLCLVLPAAVWDGQGRGMHDVAAGTVLVRR</sequence>
<keyword evidence="2" id="KW-0812">Transmembrane</keyword>
<comment type="caution">
    <text evidence="3">The sequence shown here is derived from an EMBL/GenBank/DDBJ whole genome shotgun (WGS) entry which is preliminary data.</text>
</comment>
<proteinExistence type="predicted"/>
<dbReference type="EMBL" id="AXCZ01000015">
    <property type="protein sequence ID" value="KGM14040.1"/>
    <property type="molecule type" value="Genomic_DNA"/>
</dbReference>
<gene>
    <name evidence="3" type="ORF">N869_06180</name>
</gene>
<reference evidence="3 4" key="1">
    <citation type="submission" date="2013-08" db="EMBL/GenBank/DDBJ databases">
        <title>Genome sequencing of Cellulomonas bogoriensis 69B4.</title>
        <authorList>
            <person name="Chen F."/>
            <person name="Li Y."/>
            <person name="Wang G."/>
        </authorList>
    </citation>
    <scope>NUCLEOTIDE SEQUENCE [LARGE SCALE GENOMIC DNA]</scope>
    <source>
        <strain evidence="3 4">69B4</strain>
    </source>
</reference>
<evidence type="ECO:0000256" key="2">
    <source>
        <dbReference type="SAM" id="Phobius"/>
    </source>
</evidence>
<protein>
    <submittedName>
        <fullName evidence="3">Uncharacterized protein</fullName>
    </submittedName>
</protein>
<keyword evidence="2" id="KW-0472">Membrane</keyword>